<feature type="transmembrane region" description="Helical" evidence="1">
    <location>
        <begin position="33"/>
        <end position="54"/>
    </location>
</feature>
<name>A0A2A9NXR0_9AGAR</name>
<dbReference type="AlphaFoldDB" id="A0A2A9NXR0"/>
<dbReference type="OrthoDB" id="3232130at2759"/>
<evidence type="ECO:0000256" key="1">
    <source>
        <dbReference type="SAM" id="Phobius"/>
    </source>
</evidence>
<dbReference type="Proteomes" id="UP000242287">
    <property type="component" value="Unassembled WGS sequence"/>
</dbReference>
<keyword evidence="1" id="KW-0812">Transmembrane</keyword>
<organism evidence="2 3">
    <name type="scientific">Amanita thiersii Skay4041</name>
    <dbReference type="NCBI Taxonomy" id="703135"/>
    <lineage>
        <taxon>Eukaryota</taxon>
        <taxon>Fungi</taxon>
        <taxon>Dikarya</taxon>
        <taxon>Basidiomycota</taxon>
        <taxon>Agaricomycotina</taxon>
        <taxon>Agaricomycetes</taxon>
        <taxon>Agaricomycetidae</taxon>
        <taxon>Agaricales</taxon>
        <taxon>Pluteineae</taxon>
        <taxon>Amanitaceae</taxon>
        <taxon>Amanita</taxon>
    </lineage>
</organism>
<keyword evidence="1" id="KW-1133">Transmembrane helix</keyword>
<evidence type="ECO:0000313" key="3">
    <source>
        <dbReference type="Proteomes" id="UP000242287"/>
    </source>
</evidence>
<dbReference type="EMBL" id="KZ301978">
    <property type="protein sequence ID" value="PFH52650.1"/>
    <property type="molecule type" value="Genomic_DNA"/>
</dbReference>
<proteinExistence type="predicted"/>
<keyword evidence="1" id="KW-0472">Membrane</keyword>
<reference evidence="2 3" key="1">
    <citation type="submission" date="2014-02" db="EMBL/GenBank/DDBJ databases">
        <title>Transposable element dynamics among asymbiotic and ectomycorrhizal Amanita fungi.</title>
        <authorList>
            <consortium name="DOE Joint Genome Institute"/>
            <person name="Hess J."/>
            <person name="Skrede I."/>
            <person name="Wolfe B."/>
            <person name="LaButti K."/>
            <person name="Ohm R.A."/>
            <person name="Grigoriev I.V."/>
            <person name="Pringle A."/>
        </authorList>
    </citation>
    <scope>NUCLEOTIDE SEQUENCE [LARGE SCALE GENOMIC DNA]</scope>
    <source>
        <strain evidence="2 3">SKay4041</strain>
    </source>
</reference>
<gene>
    <name evidence="2" type="ORF">AMATHDRAFT_139726</name>
</gene>
<protein>
    <submittedName>
        <fullName evidence="2">Uncharacterized protein</fullName>
    </submittedName>
</protein>
<sequence length="215" mass="24178">MQSCTSQPSSNVPRAYIPDSSVQASTSTSKQSIFVRTAIFSAVLLPVALVPYFITRRGMLMLRHQVDELQRSTTQLHRELNLTLSSLAIAKEEQKRTRALFHDIMENSDDIRQQVDIVRNNNNTCRKDIHALITGTQHMRTQAAALTALGTSLADIAGFMHEMELETGMQSLSKYSQRRVDRLRILALRLQNLSSSPQQPNAGQVSLSELLWNEN</sequence>
<accession>A0A2A9NXR0</accession>
<keyword evidence="3" id="KW-1185">Reference proteome</keyword>
<evidence type="ECO:0000313" key="2">
    <source>
        <dbReference type="EMBL" id="PFH52650.1"/>
    </source>
</evidence>